<feature type="compositionally biased region" description="Basic and acidic residues" evidence="1">
    <location>
        <begin position="748"/>
        <end position="760"/>
    </location>
</feature>
<dbReference type="AlphaFoldDB" id="A0AAX4HYH6"/>
<feature type="compositionally biased region" description="Polar residues" evidence="1">
    <location>
        <begin position="957"/>
        <end position="980"/>
    </location>
</feature>
<keyword evidence="3" id="KW-1185">Reference proteome</keyword>
<accession>A0AAX4HYH6</accession>
<feature type="region of interest" description="Disordered" evidence="1">
    <location>
        <begin position="237"/>
        <end position="321"/>
    </location>
</feature>
<feature type="compositionally biased region" description="Low complexity" evidence="1">
    <location>
        <begin position="941"/>
        <end position="951"/>
    </location>
</feature>
<evidence type="ECO:0000256" key="1">
    <source>
        <dbReference type="SAM" id="MobiDB-lite"/>
    </source>
</evidence>
<feature type="compositionally biased region" description="Basic residues" evidence="1">
    <location>
        <begin position="22"/>
        <end position="35"/>
    </location>
</feature>
<dbReference type="KEGG" id="cdet:87937448"/>
<dbReference type="RefSeq" id="XP_062773155.1">
    <property type="nucleotide sequence ID" value="XM_062917104.1"/>
</dbReference>
<gene>
    <name evidence="2" type="ORF">CDEST_00945</name>
</gene>
<feature type="region of interest" description="Disordered" evidence="1">
    <location>
        <begin position="530"/>
        <end position="553"/>
    </location>
</feature>
<dbReference type="Proteomes" id="UP001322277">
    <property type="component" value="Chromosome 1"/>
</dbReference>
<feature type="region of interest" description="Disordered" evidence="1">
    <location>
        <begin position="816"/>
        <end position="1076"/>
    </location>
</feature>
<feature type="region of interest" description="Disordered" evidence="1">
    <location>
        <begin position="1"/>
        <end position="53"/>
    </location>
</feature>
<feature type="compositionally biased region" description="Polar residues" evidence="1">
    <location>
        <begin position="544"/>
        <end position="553"/>
    </location>
</feature>
<feature type="compositionally biased region" description="Low complexity" evidence="1">
    <location>
        <begin position="984"/>
        <end position="999"/>
    </location>
</feature>
<organism evidence="2 3">
    <name type="scientific">Colletotrichum destructivum</name>
    <dbReference type="NCBI Taxonomy" id="34406"/>
    <lineage>
        <taxon>Eukaryota</taxon>
        <taxon>Fungi</taxon>
        <taxon>Dikarya</taxon>
        <taxon>Ascomycota</taxon>
        <taxon>Pezizomycotina</taxon>
        <taxon>Sordariomycetes</taxon>
        <taxon>Hypocreomycetidae</taxon>
        <taxon>Glomerellales</taxon>
        <taxon>Glomerellaceae</taxon>
        <taxon>Colletotrichum</taxon>
        <taxon>Colletotrichum destructivum species complex</taxon>
    </lineage>
</organism>
<feature type="compositionally biased region" description="Pro residues" evidence="1">
    <location>
        <begin position="928"/>
        <end position="940"/>
    </location>
</feature>
<feature type="region of interest" description="Disordered" evidence="1">
    <location>
        <begin position="704"/>
        <end position="781"/>
    </location>
</feature>
<feature type="compositionally biased region" description="Polar residues" evidence="1">
    <location>
        <begin position="830"/>
        <end position="852"/>
    </location>
</feature>
<proteinExistence type="predicted"/>
<feature type="compositionally biased region" description="Low complexity" evidence="1">
    <location>
        <begin position="250"/>
        <end position="261"/>
    </location>
</feature>
<name>A0AAX4HYH6_9PEZI</name>
<reference evidence="3" key="1">
    <citation type="journal article" date="2023" name="bioRxiv">
        <title>Complete genome of the Medicago anthracnose fungus, Colletotrichum destructivum, reveals a mini-chromosome-like region within a core chromosome.</title>
        <authorList>
            <person name="Lapalu N."/>
            <person name="Simon A."/>
            <person name="Lu A."/>
            <person name="Plaumann P.-L."/>
            <person name="Amselem J."/>
            <person name="Pigne S."/>
            <person name="Auger A."/>
            <person name="Koch C."/>
            <person name="Dallery J.-F."/>
            <person name="O'Connell R.J."/>
        </authorList>
    </citation>
    <scope>NUCLEOTIDE SEQUENCE [LARGE SCALE GENOMIC DNA]</scope>
    <source>
        <strain evidence="3">CBS 520.97</strain>
    </source>
</reference>
<dbReference type="EMBL" id="CP137305">
    <property type="protein sequence ID" value="WQF75931.1"/>
    <property type="molecule type" value="Genomic_DNA"/>
</dbReference>
<evidence type="ECO:0000313" key="3">
    <source>
        <dbReference type="Proteomes" id="UP001322277"/>
    </source>
</evidence>
<feature type="compositionally biased region" description="Basic and acidic residues" evidence="1">
    <location>
        <begin position="1063"/>
        <end position="1076"/>
    </location>
</feature>
<feature type="compositionally biased region" description="Basic and acidic residues" evidence="1">
    <location>
        <begin position="710"/>
        <end position="725"/>
    </location>
</feature>
<evidence type="ECO:0000313" key="2">
    <source>
        <dbReference type="EMBL" id="WQF75931.1"/>
    </source>
</evidence>
<dbReference type="GeneID" id="87937448"/>
<feature type="compositionally biased region" description="Polar residues" evidence="1">
    <location>
        <begin position="7"/>
        <end position="18"/>
    </location>
</feature>
<protein>
    <submittedName>
        <fullName evidence="2">Uncharacterized protein</fullName>
    </submittedName>
</protein>
<sequence length="1076" mass="118033">MSDVETPEQSASTPTPQLTPKAKGRGRGRGRKAVAPKKEPPKPAPITGTGRRGRFKQFADDKVQANYERQRELKASYAALANVVKPALQDLASRAVKKLNKDETYHMLVPEYAIIKEHADMRLDRRLAFSENKLAIAAKMTFKAKHIQLGAVRDIYKNGLEDLEDGFLDAQLHRLDILEYLHDHGLPVDLVDGGWNYKQITDKEAEEFGIYEVYVDGKLVPYPQIVEGTEAHALRQAAWAEPQPAKDSLAPPTSAATTTVPRAKRRAKDQPEGQPTSKRSAGDVAPVRHIAGIMSAQQAPIEDESNESTPVPEGPVTADQREPALPAKASEPDEYGCRQVNRPTAKNGASIANRLIVPPSFQFDDDEIGYRDSTNSARHGATLAKRGKYLGKPNSNTWHYDPLLARWDAREIDEDDYDKELVEKFSVHPRYGYFLPTSKNEAEPSKPEANPMHPTVFLTPSGKIIHASRVVPAAKVEIALADKPHQDRMATVLSSICDKDDISLDDIEGPELKALKDIQAEYAEQRLLAESIKDSEPGSVEDTPATSPLPTNDSALNIAGMEELLMAAEAIESEAEEVKPIEEKPVSLPTPTPVRPATRAYDAIRDIFGATDSPAPEPPAPVVAPEPLDTTALAILANASTSAYAAQPIDVIMADASAGQSIPVDGPPHSHVESSYSIQPVPVEPRMPVASPNEGANWVETRMASPGGDSRVHPSIETGPMRDPHPNQLPPARPVEMSQMRSSIDASNDTRRHSMYHEHNGPSAYNEQHLPPPHPQQHYISADPMIDPRLYSAPMEAQAGHHEYHQQTYNPAQQTYQLPGLPMQGGSMAQAPSQLQQPGSTSRMPFTNPSQDRSSPLPPLRPSRGRKSAPAAPEQPMTVEHQQVQQQPPPPFMTSNSGSFYPPGPPRPYHNGYSQEQPGMPLMMGQYPPYPGSQPPPPPSQQQQQQQQSYGHPGMSPTYSSIAPVQSPPTLQFVQQQPNEPSRSRAGSGSSTPSGPGNSKYPKLAPAPLPAHRVGWPQGPELRTVQYDYKENIKDYSPTEPPPRRGPVQIRGWNINNNRIQRQKTEENGDERRGSR</sequence>